<dbReference type="OrthoDB" id="529831at2"/>
<dbReference type="STRING" id="1121316.SAMN02745207_02846"/>
<gene>
    <name evidence="2" type="ORF">SAMN02745207_02846</name>
</gene>
<dbReference type="SUPFAM" id="SSF54106">
    <property type="entry name" value="LysM domain"/>
    <property type="match status" value="4"/>
</dbReference>
<dbReference type="EMBL" id="FQXM01000017">
    <property type="protein sequence ID" value="SHH85989.1"/>
    <property type="molecule type" value="Genomic_DNA"/>
</dbReference>
<dbReference type="RefSeq" id="WP_073339078.1">
    <property type="nucleotide sequence ID" value="NZ_FQXM01000017.1"/>
</dbReference>
<dbReference type="PANTHER" id="PTHR33734">
    <property type="entry name" value="LYSM DOMAIN-CONTAINING GPI-ANCHORED PROTEIN 2"/>
    <property type="match status" value="1"/>
</dbReference>
<feature type="domain" description="LysM" evidence="1">
    <location>
        <begin position="214"/>
        <end position="257"/>
    </location>
</feature>
<dbReference type="InterPro" id="IPR018392">
    <property type="entry name" value="LysM"/>
</dbReference>
<dbReference type="Pfam" id="PF01476">
    <property type="entry name" value="LysM"/>
    <property type="match status" value="4"/>
</dbReference>
<dbReference type="CDD" id="cd00118">
    <property type="entry name" value="LysM"/>
    <property type="match status" value="4"/>
</dbReference>
<organism evidence="2 3">
    <name type="scientific">Clostridium grantii DSM 8605</name>
    <dbReference type="NCBI Taxonomy" id="1121316"/>
    <lineage>
        <taxon>Bacteria</taxon>
        <taxon>Bacillati</taxon>
        <taxon>Bacillota</taxon>
        <taxon>Clostridia</taxon>
        <taxon>Eubacteriales</taxon>
        <taxon>Clostridiaceae</taxon>
        <taxon>Clostridium</taxon>
    </lineage>
</organism>
<dbReference type="Proteomes" id="UP000184447">
    <property type="component" value="Unassembled WGS sequence"/>
</dbReference>
<proteinExistence type="predicted"/>
<dbReference type="AlphaFoldDB" id="A0A1M5WEJ9"/>
<dbReference type="PROSITE" id="PS51782">
    <property type="entry name" value="LYSM"/>
    <property type="match status" value="4"/>
</dbReference>
<feature type="domain" description="LysM" evidence="1">
    <location>
        <begin position="156"/>
        <end position="199"/>
    </location>
</feature>
<protein>
    <submittedName>
        <fullName evidence="2">LysM domain-containing protein</fullName>
    </submittedName>
</protein>
<evidence type="ECO:0000313" key="2">
    <source>
        <dbReference type="EMBL" id="SHH85989.1"/>
    </source>
</evidence>
<dbReference type="SMART" id="SM00257">
    <property type="entry name" value="LysM"/>
    <property type="match status" value="4"/>
</dbReference>
<reference evidence="2 3" key="1">
    <citation type="submission" date="2016-11" db="EMBL/GenBank/DDBJ databases">
        <authorList>
            <person name="Jaros S."/>
            <person name="Januszkiewicz K."/>
            <person name="Wedrychowicz H."/>
        </authorList>
    </citation>
    <scope>NUCLEOTIDE SEQUENCE [LARGE SCALE GENOMIC DNA]</scope>
    <source>
        <strain evidence="2 3">DSM 8605</strain>
    </source>
</reference>
<accession>A0A1M5WEJ9</accession>
<feature type="domain" description="LysM" evidence="1">
    <location>
        <begin position="280"/>
        <end position="324"/>
    </location>
</feature>
<sequence>MDIFEDYRLEKSYDSYILHLYVNENSTEFSLEFLEEYKNKDKKLNQSINEYIKEKFPDIKINTVKILLGSVLVGSIALAGGMSPVEAKAETVASTSTPLIHTVESGDSLWVISQKYNVSINDIKSYNNITNNNIFIGQSLYITEPTIEELSNLNYEIYTVQTQDTLWKISQKYSTTVDEIKALNNLTFDTSSVGQNLKIKEISSENTALQVKNTTHTVSSGDTLWNISQKYKVTMDKIKTQNNLTTDYLSIGQKLIIPSTSENSKISTETSDAINEWPAITYIVQAGDTVSGISNVFNVAVNDILKYNYMTADQWLDAGDKIAISDYAPREYTVFANEFSRIQNTGELVDWYLEGQYLIKRWDTLKILDVETGKTFTVRMMGGYNHSDVEPVTSKDTQIMKELFPTWQWSPRAVVIHKDGMNIAASFSGMPHGASTIYSNDVSGHFDLYLQNSKPHSSTASSEYVQQHYDSILKATGK</sequence>
<keyword evidence="3" id="KW-1185">Reference proteome</keyword>
<evidence type="ECO:0000313" key="3">
    <source>
        <dbReference type="Proteomes" id="UP000184447"/>
    </source>
</evidence>
<dbReference type="PANTHER" id="PTHR33734:SF22">
    <property type="entry name" value="MEMBRANE-BOUND LYTIC MUREIN TRANSGLYCOSYLASE D"/>
    <property type="match status" value="1"/>
</dbReference>
<dbReference type="GO" id="GO:0008932">
    <property type="term" value="F:lytic endotransglycosylase activity"/>
    <property type="evidence" value="ECO:0007669"/>
    <property type="project" value="TreeGrafter"/>
</dbReference>
<dbReference type="Gene3D" id="3.10.350.10">
    <property type="entry name" value="LysM domain"/>
    <property type="match status" value="4"/>
</dbReference>
<feature type="domain" description="LysM" evidence="1">
    <location>
        <begin position="99"/>
        <end position="142"/>
    </location>
</feature>
<dbReference type="InterPro" id="IPR036779">
    <property type="entry name" value="LysM_dom_sf"/>
</dbReference>
<evidence type="ECO:0000259" key="1">
    <source>
        <dbReference type="PROSITE" id="PS51782"/>
    </source>
</evidence>
<name>A0A1M5WEJ9_9CLOT</name>